<dbReference type="STRING" id="351605.Gura_4339"/>
<keyword evidence="1" id="KW-0812">Transmembrane</keyword>
<dbReference type="KEGG" id="gur:Gura_4339"/>
<dbReference type="HOGENOM" id="CLU_1501806_0_0_7"/>
<dbReference type="AlphaFoldDB" id="A5G9L4"/>
<feature type="transmembrane region" description="Helical" evidence="1">
    <location>
        <begin position="20"/>
        <end position="43"/>
    </location>
</feature>
<accession>A5G9L4</accession>
<dbReference type="EMBL" id="CP000698">
    <property type="protein sequence ID" value="ABQ28482.1"/>
    <property type="molecule type" value="Genomic_DNA"/>
</dbReference>
<organism evidence="2 3">
    <name type="scientific">Geotalea uraniireducens (strain Rf4)</name>
    <name type="common">Geobacter uraniireducens</name>
    <dbReference type="NCBI Taxonomy" id="351605"/>
    <lineage>
        <taxon>Bacteria</taxon>
        <taxon>Pseudomonadati</taxon>
        <taxon>Thermodesulfobacteriota</taxon>
        <taxon>Desulfuromonadia</taxon>
        <taxon>Geobacterales</taxon>
        <taxon>Geobacteraceae</taxon>
        <taxon>Geotalea</taxon>
    </lineage>
</organism>
<gene>
    <name evidence="2" type="ordered locus">Gura_4339</name>
</gene>
<keyword evidence="1" id="KW-1133">Transmembrane helix</keyword>
<proteinExistence type="predicted"/>
<keyword evidence="3" id="KW-1185">Reference proteome</keyword>
<evidence type="ECO:0000256" key="1">
    <source>
        <dbReference type="SAM" id="Phobius"/>
    </source>
</evidence>
<sequence length="168" mass="19980">MDRVRIGCNYEKQPLWKVILGVPLIYLPIITTVPFVVIGVFLIKTHLKYVGGMDIKSYWDFVPTWISHRYGNKEHPVINISRLHVARYRFFWIFNCKLYCPLSVALFRYAVYLVKIVENWWCPFAHDQKREYAEGAVDKSFWHVDPAELEKLHPDDKQNPIWNEKGEP</sequence>
<name>A5G9L4_GEOUR</name>
<evidence type="ECO:0000313" key="3">
    <source>
        <dbReference type="Proteomes" id="UP000006695"/>
    </source>
</evidence>
<dbReference type="Proteomes" id="UP000006695">
    <property type="component" value="Chromosome"/>
</dbReference>
<protein>
    <submittedName>
        <fullName evidence="2">Uncharacterized protein</fullName>
    </submittedName>
</protein>
<evidence type="ECO:0000313" key="2">
    <source>
        <dbReference type="EMBL" id="ABQ28482.1"/>
    </source>
</evidence>
<dbReference type="OrthoDB" id="9795505at2"/>
<reference evidence="2 3" key="1">
    <citation type="submission" date="2007-05" db="EMBL/GenBank/DDBJ databases">
        <title>Complete sequence of Geobacter uraniireducens Rf4.</title>
        <authorList>
            <consortium name="US DOE Joint Genome Institute"/>
            <person name="Copeland A."/>
            <person name="Lucas S."/>
            <person name="Lapidus A."/>
            <person name="Barry K."/>
            <person name="Detter J.C."/>
            <person name="Glavina del Rio T."/>
            <person name="Hammon N."/>
            <person name="Israni S."/>
            <person name="Dalin E."/>
            <person name="Tice H."/>
            <person name="Pitluck S."/>
            <person name="Chertkov O."/>
            <person name="Brettin T."/>
            <person name="Bruce D."/>
            <person name="Han C."/>
            <person name="Schmutz J."/>
            <person name="Larimer F."/>
            <person name="Land M."/>
            <person name="Hauser L."/>
            <person name="Kyrpides N."/>
            <person name="Mikhailova N."/>
            <person name="Shelobolina E."/>
            <person name="Aklujkar M."/>
            <person name="Lovley D."/>
            <person name="Richardson P."/>
        </authorList>
    </citation>
    <scope>NUCLEOTIDE SEQUENCE [LARGE SCALE GENOMIC DNA]</scope>
    <source>
        <strain evidence="2 3">Rf4</strain>
    </source>
</reference>
<keyword evidence="1" id="KW-0472">Membrane</keyword>
<dbReference type="RefSeq" id="WP_011941112.1">
    <property type="nucleotide sequence ID" value="NC_009483.1"/>
</dbReference>